<organism evidence="1 2">
    <name type="scientific">Eiseniibacteriota bacterium</name>
    <dbReference type="NCBI Taxonomy" id="2212470"/>
    <lineage>
        <taxon>Bacteria</taxon>
        <taxon>Candidatus Eiseniibacteriota</taxon>
    </lineage>
</organism>
<dbReference type="EMBL" id="VBPA01000196">
    <property type="protein sequence ID" value="TMQ70544.1"/>
    <property type="molecule type" value="Genomic_DNA"/>
</dbReference>
<evidence type="ECO:0000313" key="2">
    <source>
        <dbReference type="Proteomes" id="UP000319836"/>
    </source>
</evidence>
<dbReference type="AlphaFoldDB" id="A0A538U3R6"/>
<evidence type="ECO:0000313" key="1">
    <source>
        <dbReference type="EMBL" id="TMQ70544.1"/>
    </source>
</evidence>
<gene>
    <name evidence="1" type="ORF">E6K80_08220</name>
</gene>
<dbReference type="Proteomes" id="UP000319836">
    <property type="component" value="Unassembled WGS sequence"/>
</dbReference>
<name>A0A538U3R6_UNCEI</name>
<sequence>MRAGDQLFIITHEDQGFEVVAFVPGQFRPLLHVGQSLKLSLTGYPHVFAALPVTSVGDQVMGQSEARRFLGPELSDAVPIEGPSVLIRAPLRGLTFVSDGETHEYFHGLQGRGEVIIRTQPLILTVFPGLRPALERKGG</sequence>
<reference evidence="1 2" key="1">
    <citation type="journal article" date="2019" name="Nat. Microbiol.">
        <title>Mediterranean grassland soil C-N compound turnover is dependent on rainfall and depth, and is mediated by genomically divergent microorganisms.</title>
        <authorList>
            <person name="Diamond S."/>
            <person name="Andeer P.F."/>
            <person name="Li Z."/>
            <person name="Crits-Christoph A."/>
            <person name="Burstein D."/>
            <person name="Anantharaman K."/>
            <person name="Lane K.R."/>
            <person name="Thomas B.C."/>
            <person name="Pan C."/>
            <person name="Northen T.R."/>
            <person name="Banfield J.F."/>
        </authorList>
    </citation>
    <scope>NUCLEOTIDE SEQUENCE [LARGE SCALE GENOMIC DNA]</scope>
    <source>
        <strain evidence="1">WS_10</strain>
    </source>
</reference>
<comment type="caution">
    <text evidence="1">The sequence shown here is derived from an EMBL/GenBank/DDBJ whole genome shotgun (WGS) entry which is preliminary data.</text>
</comment>
<proteinExistence type="predicted"/>
<protein>
    <submittedName>
        <fullName evidence="1">Uncharacterized protein</fullName>
    </submittedName>
</protein>
<accession>A0A538U3R6</accession>